<evidence type="ECO:0000256" key="2">
    <source>
        <dbReference type="SAM" id="SignalP"/>
    </source>
</evidence>
<dbReference type="AlphaFoldDB" id="A0A6G4WQ91"/>
<feature type="compositionally biased region" description="Basic and acidic residues" evidence="1">
    <location>
        <begin position="164"/>
        <end position="184"/>
    </location>
</feature>
<feature type="region of interest" description="Disordered" evidence="1">
    <location>
        <begin position="27"/>
        <end position="67"/>
    </location>
</feature>
<dbReference type="Proteomes" id="UP000477722">
    <property type="component" value="Unassembled WGS sequence"/>
</dbReference>
<evidence type="ECO:0008006" key="5">
    <source>
        <dbReference type="Google" id="ProtNLM"/>
    </source>
</evidence>
<dbReference type="EMBL" id="JAAKZZ010000010">
    <property type="protein sequence ID" value="NGO67183.1"/>
    <property type="molecule type" value="Genomic_DNA"/>
</dbReference>
<feature type="region of interest" description="Disordered" evidence="1">
    <location>
        <begin position="157"/>
        <end position="184"/>
    </location>
</feature>
<feature type="chain" id="PRO_5026143030" description="Lipoprotein" evidence="2">
    <location>
        <begin position="28"/>
        <end position="184"/>
    </location>
</feature>
<evidence type="ECO:0000313" key="3">
    <source>
        <dbReference type="EMBL" id="NGO67183.1"/>
    </source>
</evidence>
<protein>
    <recommendedName>
        <fullName evidence="5">Lipoprotein</fullName>
    </recommendedName>
</protein>
<feature type="signal peptide" evidence="2">
    <location>
        <begin position="1"/>
        <end position="27"/>
    </location>
</feature>
<reference evidence="3 4" key="1">
    <citation type="submission" date="2020-02" db="EMBL/GenBank/DDBJ databases">
        <title>Whole-genome analyses of novel actinobacteria.</title>
        <authorList>
            <person name="Sahin N."/>
            <person name="Tatar D."/>
        </authorList>
    </citation>
    <scope>NUCLEOTIDE SEQUENCE [LARGE SCALE GENOMIC DNA]</scope>
    <source>
        <strain evidence="3 4">SB3404</strain>
    </source>
</reference>
<comment type="caution">
    <text evidence="3">The sequence shown here is derived from an EMBL/GenBank/DDBJ whole genome shotgun (WGS) entry which is preliminary data.</text>
</comment>
<dbReference type="PROSITE" id="PS51257">
    <property type="entry name" value="PROKAR_LIPOPROTEIN"/>
    <property type="match status" value="1"/>
</dbReference>
<keyword evidence="2" id="KW-0732">Signal</keyword>
<organism evidence="3 4">
    <name type="scientific">Streptomyces boncukensis</name>
    <dbReference type="NCBI Taxonomy" id="2711219"/>
    <lineage>
        <taxon>Bacteria</taxon>
        <taxon>Bacillati</taxon>
        <taxon>Actinomycetota</taxon>
        <taxon>Actinomycetes</taxon>
        <taxon>Kitasatosporales</taxon>
        <taxon>Streptomycetaceae</taxon>
        <taxon>Streptomyces</taxon>
    </lineage>
</organism>
<evidence type="ECO:0000256" key="1">
    <source>
        <dbReference type="SAM" id="MobiDB-lite"/>
    </source>
</evidence>
<gene>
    <name evidence="3" type="ORF">G5C65_02145</name>
</gene>
<accession>A0A6G4WQ91</accession>
<keyword evidence="4" id="KW-1185">Reference proteome</keyword>
<name>A0A6G4WQ91_9ACTN</name>
<evidence type="ECO:0000313" key="4">
    <source>
        <dbReference type="Proteomes" id="UP000477722"/>
    </source>
</evidence>
<proteinExistence type="predicted"/>
<dbReference type="RefSeq" id="WP_165296844.1">
    <property type="nucleotide sequence ID" value="NZ_JAAKZZ010000010.1"/>
</dbReference>
<sequence>MRTSARMTGAATAAVVAGLLLSGCGSSDDGGDGSKDAKDAKDKSSATPSTPEAPGKEKDAADDAAGGKATLSGFWQTRAGGDTMVLTIVDDAASLRRDGKMCTGRVLGTGDTKSLTLKCPGGTGEERTNGQVGALTAKTLKVSWNGGATDRYVKAAEAPSKLPKAPEELPDLREGLKKITEGQE</sequence>
<feature type="compositionally biased region" description="Basic and acidic residues" evidence="1">
    <location>
        <begin position="32"/>
        <end position="44"/>
    </location>
</feature>